<protein>
    <submittedName>
        <fullName evidence="2">DSBA-like thioredoxin domain protein</fullName>
    </submittedName>
</protein>
<evidence type="ECO:0000313" key="3">
    <source>
        <dbReference type="Proteomes" id="UP000195719"/>
    </source>
</evidence>
<dbReference type="AlphaFoldDB" id="A0A1Y6MC49"/>
<evidence type="ECO:0000313" key="2">
    <source>
        <dbReference type="EMBL" id="SMY33489.1"/>
    </source>
</evidence>
<name>A0A1Y6MC49_9GAMM</name>
<dbReference type="InterPro" id="IPR001853">
    <property type="entry name" value="DSBA-like_thioredoxin_dom"/>
</dbReference>
<accession>A0A1Y6MC49</accession>
<reference evidence="3" key="1">
    <citation type="submission" date="2017-06" db="EMBL/GenBank/DDBJ databases">
        <authorList>
            <person name="Rodrigo-Torres L."/>
            <person name="Arahal R.D."/>
            <person name="Lucena T."/>
        </authorList>
    </citation>
    <scope>NUCLEOTIDE SEQUENCE [LARGE SCALE GENOMIC DNA]</scope>
    <source>
        <strain evidence="3">CECT 9192</strain>
    </source>
</reference>
<dbReference type="Proteomes" id="UP000195719">
    <property type="component" value="Unassembled WGS sequence"/>
</dbReference>
<sequence length="221" mass="25265">MFAMNKKIKLDIISDVVCPWCVIGYRHLDAAIRELNLQDKVEIEWQPFELNPNMAIEGEDLRAHMARKYGTSRKDSDRARTELTQRGELYGFNFDYFDGMKMVNTLNAHILLELAHDLGKQTALKMRLFSAYFTEHKDISDSDVLINEAKAVGIEPQQARIALADDHLRQRIKSRQLEWQKMGITAVPTVVFNRSSAVSGAQPQATFKQILLELVAENKTN</sequence>
<dbReference type="PANTHER" id="PTHR13887:SF41">
    <property type="entry name" value="THIOREDOXIN SUPERFAMILY PROTEIN"/>
    <property type="match status" value="1"/>
</dbReference>
<dbReference type="Pfam" id="PF01323">
    <property type="entry name" value="DSBA"/>
    <property type="match status" value="1"/>
</dbReference>
<dbReference type="EMBL" id="FYAJ01000001">
    <property type="protein sequence ID" value="SMY33489.1"/>
    <property type="molecule type" value="Genomic_DNA"/>
</dbReference>
<feature type="domain" description="DSBA-like thioredoxin" evidence="1">
    <location>
        <begin position="10"/>
        <end position="211"/>
    </location>
</feature>
<evidence type="ECO:0000259" key="1">
    <source>
        <dbReference type="Pfam" id="PF01323"/>
    </source>
</evidence>
<organism evidence="2 3">
    <name type="scientific">Photobacterium andalusiense</name>
    <dbReference type="NCBI Taxonomy" id="2204296"/>
    <lineage>
        <taxon>Bacteria</taxon>
        <taxon>Pseudomonadati</taxon>
        <taxon>Pseudomonadota</taxon>
        <taxon>Gammaproteobacteria</taxon>
        <taxon>Vibrionales</taxon>
        <taxon>Vibrionaceae</taxon>
        <taxon>Photobacterium</taxon>
    </lineage>
</organism>
<keyword evidence="3" id="KW-1185">Reference proteome</keyword>
<dbReference type="GO" id="GO:0016491">
    <property type="term" value="F:oxidoreductase activity"/>
    <property type="evidence" value="ECO:0007669"/>
    <property type="project" value="InterPro"/>
</dbReference>
<gene>
    <name evidence="2" type="ORF">PAND9192_00995</name>
</gene>
<dbReference type="Gene3D" id="3.40.30.10">
    <property type="entry name" value="Glutaredoxin"/>
    <property type="match status" value="1"/>
</dbReference>
<dbReference type="SUPFAM" id="SSF52833">
    <property type="entry name" value="Thioredoxin-like"/>
    <property type="match status" value="1"/>
</dbReference>
<proteinExistence type="predicted"/>
<dbReference type="CDD" id="cd03024">
    <property type="entry name" value="DsbA_FrnE"/>
    <property type="match status" value="1"/>
</dbReference>
<dbReference type="PANTHER" id="PTHR13887">
    <property type="entry name" value="GLUTATHIONE S-TRANSFERASE KAPPA"/>
    <property type="match status" value="1"/>
</dbReference>
<dbReference type="InterPro" id="IPR036249">
    <property type="entry name" value="Thioredoxin-like_sf"/>
</dbReference>